<organism evidence="2 3">
    <name type="scientific">Tribolium castaneum</name>
    <name type="common">Red flour beetle</name>
    <dbReference type="NCBI Taxonomy" id="7070"/>
    <lineage>
        <taxon>Eukaryota</taxon>
        <taxon>Metazoa</taxon>
        <taxon>Ecdysozoa</taxon>
        <taxon>Arthropoda</taxon>
        <taxon>Hexapoda</taxon>
        <taxon>Insecta</taxon>
        <taxon>Pterygota</taxon>
        <taxon>Neoptera</taxon>
        <taxon>Endopterygota</taxon>
        <taxon>Coleoptera</taxon>
        <taxon>Polyphaga</taxon>
        <taxon>Cucujiformia</taxon>
        <taxon>Tenebrionidae</taxon>
        <taxon>Tenebrionidae incertae sedis</taxon>
        <taxon>Tribolium</taxon>
    </lineage>
</organism>
<dbReference type="AlphaFoldDB" id="D7EKJ2"/>
<feature type="region of interest" description="Disordered" evidence="1">
    <location>
        <begin position="1"/>
        <end position="40"/>
    </location>
</feature>
<keyword evidence="3" id="KW-1185">Reference proteome</keyword>
<name>D7EKJ2_TRICA</name>
<dbReference type="Proteomes" id="UP000007266">
    <property type="component" value="Unassembled WGS sequence"/>
</dbReference>
<sequence>MPRRSRSRSRRSLSARNNGLSRSKSGSRDHEYHRERHSTFSDSVSQLENAIVQGISCHGCNLFGKQQRGFTFVPELCVGVQSDDNAEEWIYSVEEYAVLHRWDDRAICNAVLNNTGLVSGASHEIVFVAGVARHDSI</sequence>
<evidence type="ECO:0000313" key="3">
    <source>
        <dbReference type="Proteomes" id="UP000007266"/>
    </source>
</evidence>
<dbReference type="EMBL" id="KQ971391">
    <property type="protein sequence ID" value="EFA13169.1"/>
    <property type="molecule type" value="Genomic_DNA"/>
</dbReference>
<dbReference type="InParanoid" id="D7EKJ2"/>
<reference evidence="2 3" key="1">
    <citation type="journal article" date="2008" name="Nature">
        <title>The genome of the model beetle and pest Tribolium castaneum.</title>
        <authorList>
            <consortium name="Tribolium Genome Sequencing Consortium"/>
            <person name="Richards S."/>
            <person name="Gibbs R.A."/>
            <person name="Weinstock G.M."/>
            <person name="Brown S.J."/>
            <person name="Denell R."/>
            <person name="Beeman R.W."/>
            <person name="Gibbs R."/>
            <person name="Beeman R.W."/>
            <person name="Brown S.J."/>
            <person name="Bucher G."/>
            <person name="Friedrich M."/>
            <person name="Grimmelikhuijzen C.J."/>
            <person name="Klingler M."/>
            <person name="Lorenzen M."/>
            <person name="Richards S."/>
            <person name="Roth S."/>
            <person name="Schroder R."/>
            <person name="Tautz D."/>
            <person name="Zdobnov E.M."/>
            <person name="Muzny D."/>
            <person name="Gibbs R.A."/>
            <person name="Weinstock G.M."/>
            <person name="Attaway T."/>
            <person name="Bell S."/>
            <person name="Buhay C.J."/>
            <person name="Chandrabose M.N."/>
            <person name="Chavez D."/>
            <person name="Clerk-Blankenburg K.P."/>
            <person name="Cree A."/>
            <person name="Dao M."/>
            <person name="Davis C."/>
            <person name="Chacko J."/>
            <person name="Dinh H."/>
            <person name="Dugan-Rocha S."/>
            <person name="Fowler G."/>
            <person name="Garner T.T."/>
            <person name="Garnes J."/>
            <person name="Gnirke A."/>
            <person name="Hawes A."/>
            <person name="Hernandez J."/>
            <person name="Hines S."/>
            <person name="Holder M."/>
            <person name="Hume J."/>
            <person name="Jhangiani S.N."/>
            <person name="Joshi V."/>
            <person name="Khan Z.M."/>
            <person name="Jackson L."/>
            <person name="Kovar C."/>
            <person name="Kowis A."/>
            <person name="Lee S."/>
            <person name="Lewis L.R."/>
            <person name="Margolis J."/>
            <person name="Morgan M."/>
            <person name="Nazareth L.V."/>
            <person name="Nguyen N."/>
            <person name="Okwuonu G."/>
            <person name="Parker D."/>
            <person name="Richards S."/>
            <person name="Ruiz S.J."/>
            <person name="Santibanez J."/>
            <person name="Savard J."/>
            <person name="Scherer S.E."/>
            <person name="Schneider B."/>
            <person name="Sodergren E."/>
            <person name="Tautz D."/>
            <person name="Vattahil S."/>
            <person name="Villasana D."/>
            <person name="White C.S."/>
            <person name="Wright R."/>
            <person name="Park Y."/>
            <person name="Beeman R.W."/>
            <person name="Lord J."/>
            <person name="Oppert B."/>
            <person name="Lorenzen M."/>
            <person name="Brown S."/>
            <person name="Wang L."/>
            <person name="Savard J."/>
            <person name="Tautz D."/>
            <person name="Richards S."/>
            <person name="Weinstock G."/>
            <person name="Gibbs R.A."/>
            <person name="Liu Y."/>
            <person name="Worley K."/>
            <person name="Weinstock G."/>
            <person name="Elsik C.G."/>
            <person name="Reese J.T."/>
            <person name="Elhaik E."/>
            <person name="Landan G."/>
            <person name="Graur D."/>
            <person name="Arensburger P."/>
            <person name="Atkinson P."/>
            <person name="Beeman R.W."/>
            <person name="Beidler J."/>
            <person name="Brown S.J."/>
            <person name="Demuth J.P."/>
            <person name="Drury D.W."/>
            <person name="Du Y.Z."/>
            <person name="Fujiwara H."/>
            <person name="Lorenzen M."/>
            <person name="Maselli V."/>
            <person name="Osanai M."/>
            <person name="Park Y."/>
            <person name="Robertson H.M."/>
            <person name="Tu Z."/>
            <person name="Wang J.J."/>
            <person name="Wang S."/>
            <person name="Richards S."/>
            <person name="Song H."/>
            <person name="Zhang L."/>
            <person name="Sodergren E."/>
            <person name="Werner D."/>
            <person name="Stanke M."/>
            <person name="Morgenstern B."/>
            <person name="Solovyev V."/>
            <person name="Kosarev P."/>
            <person name="Brown G."/>
            <person name="Chen H.C."/>
            <person name="Ermolaeva O."/>
            <person name="Hlavina W."/>
            <person name="Kapustin Y."/>
            <person name="Kiryutin B."/>
            <person name="Kitts P."/>
            <person name="Maglott D."/>
            <person name="Pruitt K."/>
            <person name="Sapojnikov V."/>
            <person name="Souvorov A."/>
            <person name="Mackey A.J."/>
            <person name="Waterhouse R.M."/>
            <person name="Wyder S."/>
            <person name="Zdobnov E.M."/>
            <person name="Zdobnov E.M."/>
            <person name="Wyder S."/>
            <person name="Kriventseva E.V."/>
            <person name="Kadowaki T."/>
            <person name="Bork P."/>
            <person name="Aranda M."/>
            <person name="Bao R."/>
            <person name="Beermann A."/>
            <person name="Berns N."/>
            <person name="Bolognesi R."/>
            <person name="Bonneton F."/>
            <person name="Bopp D."/>
            <person name="Brown S.J."/>
            <person name="Bucher G."/>
            <person name="Butts T."/>
            <person name="Chaumot A."/>
            <person name="Denell R.E."/>
            <person name="Ferrier D.E."/>
            <person name="Friedrich M."/>
            <person name="Gordon C.M."/>
            <person name="Jindra M."/>
            <person name="Klingler M."/>
            <person name="Lan Q."/>
            <person name="Lattorff H.M."/>
            <person name="Laudet V."/>
            <person name="von Levetsow C."/>
            <person name="Liu Z."/>
            <person name="Lutz R."/>
            <person name="Lynch J.A."/>
            <person name="da Fonseca R.N."/>
            <person name="Posnien N."/>
            <person name="Reuter R."/>
            <person name="Roth S."/>
            <person name="Savard J."/>
            <person name="Schinko J.B."/>
            <person name="Schmitt C."/>
            <person name="Schoppmeier M."/>
            <person name="Schroder R."/>
            <person name="Shippy T.D."/>
            <person name="Simonnet F."/>
            <person name="Marques-Souza H."/>
            <person name="Tautz D."/>
            <person name="Tomoyasu Y."/>
            <person name="Trauner J."/>
            <person name="Van der Zee M."/>
            <person name="Vervoort M."/>
            <person name="Wittkopp N."/>
            <person name="Wimmer E.A."/>
            <person name="Yang X."/>
            <person name="Jones A.K."/>
            <person name="Sattelle D.B."/>
            <person name="Ebert P.R."/>
            <person name="Nelson D."/>
            <person name="Scott J.G."/>
            <person name="Beeman R.W."/>
            <person name="Muthukrishnan S."/>
            <person name="Kramer K.J."/>
            <person name="Arakane Y."/>
            <person name="Beeman R.W."/>
            <person name="Zhu Q."/>
            <person name="Hogenkamp D."/>
            <person name="Dixit R."/>
            <person name="Oppert B."/>
            <person name="Jiang H."/>
            <person name="Zou Z."/>
            <person name="Marshall J."/>
            <person name="Elpidina E."/>
            <person name="Vinokurov K."/>
            <person name="Oppert C."/>
            <person name="Zou Z."/>
            <person name="Evans J."/>
            <person name="Lu Z."/>
            <person name="Zhao P."/>
            <person name="Sumathipala N."/>
            <person name="Altincicek B."/>
            <person name="Vilcinskas A."/>
            <person name="Williams M."/>
            <person name="Hultmark D."/>
            <person name="Hetru C."/>
            <person name="Jiang H."/>
            <person name="Grimmelikhuijzen C.J."/>
            <person name="Hauser F."/>
            <person name="Cazzamali G."/>
            <person name="Williamson M."/>
            <person name="Park Y."/>
            <person name="Li B."/>
            <person name="Tanaka Y."/>
            <person name="Predel R."/>
            <person name="Neupert S."/>
            <person name="Schachtner J."/>
            <person name="Verleyen P."/>
            <person name="Raible F."/>
            <person name="Bork P."/>
            <person name="Friedrich M."/>
            <person name="Walden K.K."/>
            <person name="Robertson H.M."/>
            <person name="Angeli S."/>
            <person name="Foret S."/>
            <person name="Bucher G."/>
            <person name="Schuetz S."/>
            <person name="Maleszka R."/>
            <person name="Wimmer E.A."/>
            <person name="Beeman R.W."/>
            <person name="Lorenzen M."/>
            <person name="Tomoyasu Y."/>
            <person name="Miller S.C."/>
            <person name="Grossmann D."/>
            <person name="Bucher G."/>
        </authorList>
    </citation>
    <scope>NUCLEOTIDE SEQUENCE [LARGE SCALE GENOMIC DNA]</scope>
    <source>
        <strain evidence="2 3">Georgia GA2</strain>
    </source>
</reference>
<dbReference type="HOGENOM" id="CLU_1867761_0_0_1"/>
<feature type="compositionally biased region" description="Basic residues" evidence="1">
    <location>
        <begin position="1"/>
        <end position="13"/>
    </location>
</feature>
<feature type="compositionally biased region" description="Low complexity" evidence="1">
    <location>
        <begin position="14"/>
        <end position="23"/>
    </location>
</feature>
<protein>
    <submittedName>
        <fullName evidence="2">Uncharacterized protein</fullName>
    </submittedName>
</protein>
<feature type="compositionally biased region" description="Basic and acidic residues" evidence="1">
    <location>
        <begin position="26"/>
        <end position="39"/>
    </location>
</feature>
<reference evidence="2 3" key="2">
    <citation type="journal article" date="2010" name="Nucleic Acids Res.">
        <title>BeetleBase in 2010: revisions to provide comprehensive genomic information for Tribolium castaneum.</title>
        <authorList>
            <person name="Kim H.S."/>
            <person name="Murphy T."/>
            <person name="Xia J."/>
            <person name="Caragea D."/>
            <person name="Park Y."/>
            <person name="Beeman R.W."/>
            <person name="Lorenzen M.D."/>
            <person name="Butcher S."/>
            <person name="Manak J.R."/>
            <person name="Brown S.J."/>
        </authorList>
    </citation>
    <scope>NUCLEOTIDE SEQUENCE [LARGE SCALE GENOMIC DNA]</scope>
    <source>
        <strain evidence="2 3">Georgia GA2</strain>
    </source>
</reference>
<evidence type="ECO:0000313" key="2">
    <source>
        <dbReference type="EMBL" id="EFA13169.1"/>
    </source>
</evidence>
<evidence type="ECO:0000256" key="1">
    <source>
        <dbReference type="SAM" id="MobiDB-lite"/>
    </source>
</evidence>
<accession>D7EKJ2</accession>
<proteinExistence type="predicted"/>
<gene>
    <name evidence="2" type="primary">AUGUSTUS-3.0.2_01810</name>
    <name evidence="2" type="ORF">TcasGA2_TC001810</name>
</gene>